<feature type="non-terminal residue" evidence="12">
    <location>
        <position position="113"/>
    </location>
</feature>
<proteinExistence type="inferred from homology"/>
<dbReference type="PANTHER" id="PTHR22914:SF9">
    <property type="entry name" value="CHITIN SYNTHASE 1"/>
    <property type="match status" value="1"/>
</dbReference>
<dbReference type="EMBL" id="KZ995774">
    <property type="protein sequence ID" value="RKO90001.1"/>
    <property type="molecule type" value="Genomic_DNA"/>
</dbReference>
<keyword evidence="13" id="KW-1185">Reference proteome</keyword>
<evidence type="ECO:0000256" key="8">
    <source>
        <dbReference type="ARBA" id="ARBA00023136"/>
    </source>
</evidence>
<keyword evidence="5 10" id="KW-0808">Transferase</keyword>
<dbReference type="AlphaFoldDB" id="A0A4P9WBJ5"/>
<evidence type="ECO:0000256" key="7">
    <source>
        <dbReference type="ARBA" id="ARBA00022989"/>
    </source>
</evidence>
<keyword evidence="3 10" id="KW-1003">Cell membrane</keyword>
<evidence type="ECO:0000256" key="6">
    <source>
        <dbReference type="ARBA" id="ARBA00022692"/>
    </source>
</evidence>
<dbReference type="EC" id="2.4.1.16" evidence="2 10"/>
<dbReference type="GO" id="GO:0030428">
    <property type="term" value="C:cell septum"/>
    <property type="evidence" value="ECO:0007669"/>
    <property type="project" value="TreeGrafter"/>
</dbReference>
<feature type="domain" description="Chitin synthase N-terminal" evidence="11">
    <location>
        <begin position="1"/>
        <end position="24"/>
    </location>
</feature>
<keyword evidence="7" id="KW-1133">Transmembrane helix</keyword>
<dbReference type="PANTHER" id="PTHR22914">
    <property type="entry name" value="CHITIN SYNTHASE"/>
    <property type="match status" value="1"/>
</dbReference>
<comment type="function">
    <text evidence="10">Polymerizes chitin, a structural polymer of the cell wall and septum, by transferring the sugar moiety of UDP-GlcNAc to the non-reducing end of the growing chitin polymer.</text>
</comment>
<keyword evidence="6" id="KW-0812">Transmembrane</keyword>
<feature type="non-terminal residue" evidence="12">
    <location>
        <position position="1"/>
    </location>
</feature>
<protein>
    <recommendedName>
        <fullName evidence="2 10">Chitin synthase</fullName>
        <ecNumber evidence="2 10">2.4.1.16</ecNumber>
    </recommendedName>
</protein>
<comment type="subcellular location">
    <subcellularLocation>
        <location evidence="1 10">Cell membrane</location>
        <topology evidence="1 10">Multi-pass membrane protein</topology>
    </subcellularLocation>
</comment>
<sequence>TSGPDDFEDKGYMLRQRIYGRTTEMFIVLTMYNEDEVLFAKTWKAVVKNITHMCSKKNSDMWGPDGWKKVVVCVVADGRTKIHPRTLTLLGVIGAYQDGVLKTSINNEGTPPH</sequence>
<evidence type="ECO:0000313" key="13">
    <source>
        <dbReference type="Proteomes" id="UP000269721"/>
    </source>
</evidence>
<name>A0A4P9WBJ5_9FUNG</name>
<dbReference type="InterPro" id="IPR013616">
    <property type="entry name" value="Chitin_synth_N"/>
</dbReference>
<dbReference type="GO" id="GO:0006031">
    <property type="term" value="P:chitin biosynthetic process"/>
    <property type="evidence" value="ECO:0007669"/>
    <property type="project" value="UniProtKB-UniRule"/>
</dbReference>
<dbReference type="Proteomes" id="UP000269721">
    <property type="component" value="Unassembled WGS sequence"/>
</dbReference>
<organism evidence="12 13">
    <name type="scientific">Blyttiomyces helicus</name>
    <dbReference type="NCBI Taxonomy" id="388810"/>
    <lineage>
        <taxon>Eukaryota</taxon>
        <taxon>Fungi</taxon>
        <taxon>Fungi incertae sedis</taxon>
        <taxon>Chytridiomycota</taxon>
        <taxon>Chytridiomycota incertae sedis</taxon>
        <taxon>Chytridiomycetes</taxon>
        <taxon>Chytridiomycetes incertae sedis</taxon>
        <taxon>Blyttiomyces</taxon>
    </lineage>
</organism>
<dbReference type="Pfam" id="PF08407">
    <property type="entry name" value="Chitin_synth_1N"/>
    <property type="match status" value="1"/>
</dbReference>
<evidence type="ECO:0000313" key="12">
    <source>
        <dbReference type="EMBL" id="RKO90001.1"/>
    </source>
</evidence>
<comment type="catalytic activity">
    <reaction evidence="10">
        <text>[(1-&gt;4)-N-acetyl-beta-D-glucosaminyl](n) + UDP-N-acetyl-alpha-D-glucosamine = [(1-&gt;4)-N-acetyl-beta-D-glucosaminyl](n+1) + UDP + H(+)</text>
        <dbReference type="Rhea" id="RHEA:16637"/>
        <dbReference type="Rhea" id="RHEA-COMP:9593"/>
        <dbReference type="Rhea" id="RHEA-COMP:9595"/>
        <dbReference type="ChEBI" id="CHEBI:15378"/>
        <dbReference type="ChEBI" id="CHEBI:17029"/>
        <dbReference type="ChEBI" id="CHEBI:57705"/>
        <dbReference type="ChEBI" id="CHEBI:58223"/>
        <dbReference type="EC" id="2.4.1.16"/>
    </reaction>
</comment>
<dbReference type="GO" id="GO:0004100">
    <property type="term" value="F:chitin synthase activity"/>
    <property type="evidence" value="ECO:0007669"/>
    <property type="project" value="UniProtKB-UniRule"/>
</dbReference>
<accession>A0A4P9WBJ5</accession>
<dbReference type="InterPro" id="IPR004835">
    <property type="entry name" value="Chitin_synth"/>
</dbReference>
<dbReference type="OrthoDB" id="2152926at2759"/>
<evidence type="ECO:0000256" key="2">
    <source>
        <dbReference type="ARBA" id="ARBA00012543"/>
    </source>
</evidence>
<keyword evidence="8" id="KW-0472">Membrane</keyword>
<dbReference type="GO" id="GO:0071555">
    <property type="term" value="P:cell wall organization"/>
    <property type="evidence" value="ECO:0007669"/>
    <property type="project" value="UniProtKB-KW"/>
</dbReference>
<evidence type="ECO:0000256" key="10">
    <source>
        <dbReference type="RuleBase" id="RU366040"/>
    </source>
</evidence>
<reference evidence="13" key="1">
    <citation type="journal article" date="2018" name="Nat. Microbiol.">
        <title>Leveraging single-cell genomics to expand the fungal tree of life.</title>
        <authorList>
            <person name="Ahrendt S.R."/>
            <person name="Quandt C.A."/>
            <person name="Ciobanu D."/>
            <person name="Clum A."/>
            <person name="Salamov A."/>
            <person name="Andreopoulos B."/>
            <person name="Cheng J.F."/>
            <person name="Woyke T."/>
            <person name="Pelin A."/>
            <person name="Henrissat B."/>
            <person name="Reynolds N.K."/>
            <person name="Benny G.L."/>
            <person name="Smith M.E."/>
            <person name="James T.Y."/>
            <person name="Grigoriev I.V."/>
        </authorList>
    </citation>
    <scope>NUCLEOTIDE SEQUENCE [LARGE SCALE GENOMIC DNA]</scope>
</reference>
<evidence type="ECO:0000256" key="3">
    <source>
        <dbReference type="ARBA" id="ARBA00022475"/>
    </source>
</evidence>
<dbReference type="Pfam" id="PF01644">
    <property type="entry name" value="Chitin_synth_1"/>
    <property type="match status" value="1"/>
</dbReference>
<evidence type="ECO:0000259" key="11">
    <source>
        <dbReference type="Pfam" id="PF08407"/>
    </source>
</evidence>
<evidence type="ECO:0000256" key="1">
    <source>
        <dbReference type="ARBA" id="ARBA00004651"/>
    </source>
</evidence>
<comment type="similarity">
    <text evidence="10">Belongs to the chitin synthase family.</text>
</comment>
<gene>
    <name evidence="12" type="ORF">BDK51DRAFT_6769</name>
</gene>
<keyword evidence="4 10" id="KW-0328">Glycosyltransferase</keyword>
<evidence type="ECO:0000256" key="5">
    <source>
        <dbReference type="ARBA" id="ARBA00022679"/>
    </source>
</evidence>
<keyword evidence="9 10" id="KW-0961">Cell wall biogenesis/degradation</keyword>
<evidence type="ECO:0000256" key="9">
    <source>
        <dbReference type="ARBA" id="ARBA00023316"/>
    </source>
</evidence>
<dbReference type="GO" id="GO:0005886">
    <property type="term" value="C:plasma membrane"/>
    <property type="evidence" value="ECO:0007669"/>
    <property type="project" value="UniProtKB-SubCell"/>
</dbReference>
<evidence type="ECO:0000256" key="4">
    <source>
        <dbReference type="ARBA" id="ARBA00022676"/>
    </source>
</evidence>